<gene>
    <name evidence="1" type="ORF">WM40_18270</name>
</gene>
<evidence type="ECO:0000313" key="2">
    <source>
        <dbReference type="Proteomes" id="UP000033618"/>
    </source>
</evidence>
<protein>
    <recommendedName>
        <fullName evidence="3">Type III secretion system chaperone</fullName>
    </recommendedName>
</protein>
<comment type="caution">
    <text evidence="1">The sequence shown here is derived from an EMBL/GenBank/DDBJ whole genome shotgun (WGS) entry which is preliminary data.</text>
</comment>
<dbReference type="SUPFAM" id="SSF69635">
    <property type="entry name" value="Type III secretory system chaperone-like"/>
    <property type="match status" value="1"/>
</dbReference>
<proteinExistence type="predicted"/>
<dbReference type="InterPro" id="IPR010261">
    <property type="entry name" value="Tir_chaperone"/>
</dbReference>
<dbReference type="Gene3D" id="3.30.1460.10">
    <property type="match status" value="1"/>
</dbReference>
<dbReference type="GO" id="GO:0030254">
    <property type="term" value="P:protein secretion by the type III secretion system"/>
    <property type="evidence" value="ECO:0007669"/>
    <property type="project" value="InterPro"/>
</dbReference>
<organism evidence="1 2">
    <name type="scientific">Robbsia andropogonis</name>
    <dbReference type="NCBI Taxonomy" id="28092"/>
    <lineage>
        <taxon>Bacteria</taxon>
        <taxon>Pseudomonadati</taxon>
        <taxon>Pseudomonadota</taxon>
        <taxon>Betaproteobacteria</taxon>
        <taxon>Burkholderiales</taxon>
        <taxon>Burkholderiaceae</taxon>
        <taxon>Robbsia</taxon>
    </lineage>
</organism>
<dbReference type="STRING" id="28092.WM40_18270"/>
<dbReference type="AlphaFoldDB" id="A0A0F5JX14"/>
<accession>A0A0F5JX14</accession>
<evidence type="ECO:0000313" key="1">
    <source>
        <dbReference type="EMBL" id="KKB62255.1"/>
    </source>
</evidence>
<dbReference type="Pfam" id="PF05932">
    <property type="entry name" value="CesT"/>
    <property type="match status" value="1"/>
</dbReference>
<evidence type="ECO:0008006" key="3">
    <source>
        <dbReference type="Google" id="ProtNLM"/>
    </source>
</evidence>
<dbReference type="EMBL" id="LAQU01000022">
    <property type="protein sequence ID" value="KKB62255.1"/>
    <property type="molecule type" value="Genomic_DNA"/>
</dbReference>
<dbReference type="OrthoDB" id="9020183at2"/>
<dbReference type="PATRIC" id="fig|28092.6.peg.4293"/>
<keyword evidence="2" id="KW-1185">Reference proteome</keyword>
<reference evidence="1 2" key="1">
    <citation type="submission" date="2015-03" db="EMBL/GenBank/DDBJ databases">
        <title>Draft Genome Sequence of Burkholderia andropogonis type strain ICMP2807, isolated from Sorghum bicolor.</title>
        <authorList>
            <person name="Lopes-Santos L."/>
            <person name="Castro D.B."/>
            <person name="Ottoboni L.M."/>
            <person name="Park D."/>
            <person name="Weirc B.S."/>
            <person name="Destefano S.A."/>
        </authorList>
    </citation>
    <scope>NUCLEOTIDE SEQUENCE [LARGE SCALE GENOMIC DNA]</scope>
    <source>
        <strain evidence="1 2">ICMP2807</strain>
    </source>
</reference>
<name>A0A0F5JX14_9BURK</name>
<dbReference type="RefSeq" id="WP_024901978.1">
    <property type="nucleotide sequence ID" value="NZ_CADFGU010000014.1"/>
</dbReference>
<sequence>MPTANDLLTTLAQQAGLPLTFDANGWCMFEIDGLWVALHRTPSHLIMHGMIGAYPDRLDDATFWRDALFRNTATLKTAGAAISMHDGRTLILTRPVANDLPDINSIGALSVTFVDTLRGLAAALPMADTTPLPSAASDGGMLPMFGGPYMAV</sequence>
<dbReference type="Proteomes" id="UP000033618">
    <property type="component" value="Unassembled WGS sequence"/>
</dbReference>
<dbReference type="CDD" id="cd16364">
    <property type="entry name" value="T3SC_I-like"/>
    <property type="match status" value="1"/>
</dbReference>